<feature type="signal peptide" evidence="1">
    <location>
        <begin position="1"/>
        <end position="22"/>
    </location>
</feature>
<keyword evidence="4" id="KW-1185">Reference proteome</keyword>
<dbReference type="EMBL" id="CP063849">
    <property type="protein sequence ID" value="QOY90773.1"/>
    <property type="molecule type" value="Genomic_DNA"/>
</dbReference>
<feature type="domain" description="PKD/Chitinase" evidence="2">
    <location>
        <begin position="1007"/>
        <end position="1094"/>
    </location>
</feature>
<evidence type="ECO:0000256" key="1">
    <source>
        <dbReference type="SAM" id="SignalP"/>
    </source>
</evidence>
<feature type="domain" description="PKD/Chitinase" evidence="2">
    <location>
        <begin position="571"/>
        <end position="653"/>
    </location>
</feature>
<dbReference type="InterPro" id="IPR015919">
    <property type="entry name" value="Cadherin-like_sf"/>
</dbReference>
<dbReference type="InterPro" id="IPR022409">
    <property type="entry name" value="PKD/Chitinase_dom"/>
</dbReference>
<evidence type="ECO:0000313" key="3">
    <source>
        <dbReference type="EMBL" id="QOY90773.1"/>
    </source>
</evidence>
<sequence length="1410" mass="140091">MPTSKILLALLLMIGAITPSFAATAVYSFTGVASDGRTLNFQYTAPALVSSATVVASSQASCSPACDDIGFFPNAQLNYDLLVVDVHNAIGAPTAFTFYFPAGSFAAPGGYKTLTTAGGSNTGSLTVQSTGSPVVTTAALPRGSVGIPYSTVITGQGGTGTLSYAVSGGSLPAGLTLNTSGVLGGTPTVSGTSQVTVRVTDSSQVSSTRNFSLVIAQGLAISSLSPLPSGTLGLPYNTNLTATGGSPSYTWSLDSGTLPPGVQLSPGGALTGTPFSGGTFTFTARVTDTTSAFATQLFSISISSVLTITTNSSLPIGSVASFYSTALNVVGGAAPYTWSLTSGQLPAGLTLSPAGLLSGTPTGPVTVSFTAKVQDNGLNLATQPFTLTIGVGLAVTTVSPLPSGSIGAAYQYSLSSVGGTPPYTWNNFSGVLPAGLSLSPLGVISGVPTTAGTTTFFARVTDASSTSATVPLVISISPSLQITTANPLPSGSLGAVYSQALAVTGGSGPYTWSQAGGSLPAGLTLLSIGVVNGTPTANGTYNFVARVTDSSGAFTLQSFNVTVGSTLSFVTASPLPNAPTGAAYSQTLTAVGGTAPYTFSVPGGSLPAGISLAASGQLSGTPTVAGSYTFTVLVSDATGLTTTKDFVLTVGAAGFNIDTPSTLPGATVNVPYSQTMTASGGTQPYTWIQTEGSIPPGLGLSPSGLISGTPTTVGSYIFLLRVTDGQSVVTTKTMNLTVTLAGSTLAITTPSPLPVAPLNQAYTATMAGSGGTPPYIWTFSGGSIPPGLQLSTNGSLSGTPTTAGTYSFSILLTDNTGASVQGVFSLTVGSGLTLTTPATLPNGSVGVAYSQTIAATGGTPPYIFSLQGGTLPAGLTLNTSGLISGTPLGAATSSFTVRAQDAAGASVTGTFTLAVGSVVSGIVISPSTVPGGSVGVTYSQTLTASGGVAPYIFSLFSGALPPGLNISTGGVLSGTPTSSGTFSFTIRASDSQGAAVNQLYTLSVGSVLHITNVSPLPGGTANFFYSQTFSATGGTAPYTWSISSGTLPTGMLFSTQGIISGTPTSGGTYQFVVRVVDASGASTTQSFSLTITGGVTITTTSPLPDGSVGSSYFLTFGANGGTGPYNWSVTSGALPNGLTLSNAGTLTGIPTLQGQFQFVVRIVDGTGLSSSTPFTITIGSGTTQPRAGVIAQLASGGGWKTSIVLLNPTSSPAQVRVNLMAEDGTPLVLPLTVSQAGSSVTVSAAVVDRTIASNGLLQIDTEALISTTSVGWADVRSSAALSGYAIFRQRSGSGSDSEGTSPLETKFPTNVLVSYDHTNGFSTGVALVNLDSTGTLTAIMRDDSGNELGRDAIAIGAGGHTSFSMTDRFPVLSGRRGTVEFVNNQNSGTVALGLRFSPTLSFTSLPVTGR</sequence>
<accession>A0A7S7SNB8</accession>
<evidence type="ECO:0000313" key="4">
    <source>
        <dbReference type="Proteomes" id="UP000593892"/>
    </source>
</evidence>
<dbReference type="RefSeq" id="WP_194452430.1">
    <property type="nucleotide sequence ID" value="NZ_CP063849.1"/>
</dbReference>
<dbReference type="PANTHER" id="PTHR37494:SF1">
    <property type="entry name" value="STAPHYLOCOCCUS AUREUS SURFACE PROTEIN A"/>
    <property type="match status" value="1"/>
</dbReference>
<gene>
    <name evidence="3" type="ORF">IRI77_12745</name>
</gene>
<dbReference type="SMART" id="SM00089">
    <property type="entry name" value="PKD"/>
    <property type="match status" value="4"/>
</dbReference>
<dbReference type="SUPFAM" id="SSF49313">
    <property type="entry name" value="Cadherin-like"/>
    <property type="match status" value="9"/>
</dbReference>
<dbReference type="Proteomes" id="UP000593892">
    <property type="component" value="Chromosome"/>
</dbReference>
<reference evidence="3 4" key="1">
    <citation type="submission" date="2020-10" db="EMBL/GenBank/DDBJ databases">
        <title>Complete genome sequence of Paludibaculum fermentans P105T, a facultatively anaerobic acidobacterium capable of dissimilatory Fe(III) reduction.</title>
        <authorList>
            <person name="Dedysh S.N."/>
            <person name="Beletsky A.V."/>
            <person name="Kulichevskaya I.S."/>
            <person name="Mardanov A.V."/>
            <person name="Ravin N.V."/>
        </authorList>
    </citation>
    <scope>NUCLEOTIDE SEQUENCE [LARGE SCALE GENOMIC DNA]</scope>
    <source>
        <strain evidence="3 4">P105</strain>
    </source>
</reference>
<dbReference type="GO" id="GO:0005509">
    <property type="term" value="F:calcium ion binding"/>
    <property type="evidence" value="ECO:0007669"/>
    <property type="project" value="InterPro"/>
</dbReference>
<protein>
    <submittedName>
        <fullName evidence="3">Putative Ig domain-containing protein</fullName>
    </submittedName>
</protein>
<dbReference type="Gene3D" id="2.60.40.10">
    <property type="entry name" value="Immunoglobulins"/>
    <property type="match status" value="12"/>
</dbReference>
<dbReference type="PANTHER" id="PTHR37494">
    <property type="entry name" value="HEMAGGLUTININ"/>
    <property type="match status" value="1"/>
</dbReference>
<proteinExistence type="predicted"/>
<feature type="domain" description="PKD/Chitinase" evidence="2">
    <location>
        <begin position="744"/>
        <end position="831"/>
    </location>
</feature>
<dbReference type="Pfam" id="PF05345">
    <property type="entry name" value="He_PIG"/>
    <property type="match status" value="12"/>
</dbReference>
<feature type="chain" id="PRO_5032268391" evidence="1">
    <location>
        <begin position="23"/>
        <end position="1410"/>
    </location>
</feature>
<feature type="domain" description="PKD/Chitinase" evidence="2">
    <location>
        <begin position="223"/>
        <end position="305"/>
    </location>
</feature>
<dbReference type="GO" id="GO:0016020">
    <property type="term" value="C:membrane"/>
    <property type="evidence" value="ECO:0007669"/>
    <property type="project" value="InterPro"/>
</dbReference>
<evidence type="ECO:0000259" key="2">
    <source>
        <dbReference type="SMART" id="SM00089"/>
    </source>
</evidence>
<name>A0A7S7SNB8_PALFE</name>
<dbReference type="InterPro" id="IPR013783">
    <property type="entry name" value="Ig-like_fold"/>
</dbReference>
<keyword evidence="1" id="KW-0732">Signal</keyword>
<organism evidence="3 4">
    <name type="scientific">Paludibaculum fermentans</name>
    <dbReference type="NCBI Taxonomy" id="1473598"/>
    <lineage>
        <taxon>Bacteria</taxon>
        <taxon>Pseudomonadati</taxon>
        <taxon>Acidobacteriota</taxon>
        <taxon>Terriglobia</taxon>
        <taxon>Bryobacterales</taxon>
        <taxon>Bryobacteraceae</taxon>
        <taxon>Paludibaculum</taxon>
    </lineage>
</organism>
<dbReference type="KEGG" id="pfer:IRI77_12745"/>